<evidence type="ECO:0000256" key="2">
    <source>
        <dbReference type="ARBA" id="ARBA00006044"/>
    </source>
</evidence>
<dbReference type="InterPro" id="IPR013320">
    <property type="entry name" value="ConA-like_dom_sf"/>
</dbReference>
<keyword evidence="13" id="KW-1185">Reference proteome</keyword>
<dbReference type="PRINTS" id="PR00734">
    <property type="entry name" value="GLHYDRLASE7"/>
</dbReference>
<proteinExistence type="inferred from homology"/>
<keyword evidence="4 9" id="KW-0378">Hydrolase</keyword>
<evidence type="ECO:0000256" key="9">
    <source>
        <dbReference type="RuleBase" id="RU361164"/>
    </source>
</evidence>
<reference evidence="12" key="1">
    <citation type="submission" date="2023-03" db="EMBL/GenBank/DDBJ databases">
        <title>Massive genome expansion in bonnet fungi (Mycena s.s.) driven by repeated elements and novel gene families across ecological guilds.</title>
        <authorList>
            <consortium name="Lawrence Berkeley National Laboratory"/>
            <person name="Harder C.B."/>
            <person name="Miyauchi S."/>
            <person name="Viragh M."/>
            <person name="Kuo A."/>
            <person name="Thoen E."/>
            <person name="Andreopoulos B."/>
            <person name="Lu D."/>
            <person name="Skrede I."/>
            <person name="Drula E."/>
            <person name="Henrissat B."/>
            <person name="Morin E."/>
            <person name="Kohler A."/>
            <person name="Barry K."/>
            <person name="LaButti K."/>
            <person name="Morin E."/>
            <person name="Salamov A."/>
            <person name="Lipzen A."/>
            <person name="Mereny Z."/>
            <person name="Hegedus B."/>
            <person name="Baldrian P."/>
            <person name="Stursova M."/>
            <person name="Weitz H."/>
            <person name="Taylor A."/>
            <person name="Grigoriev I.V."/>
            <person name="Nagy L.G."/>
            <person name="Martin F."/>
            <person name="Kauserud H."/>
        </authorList>
    </citation>
    <scope>NUCLEOTIDE SEQUENCE</scope>
    <source>
        <strain evidence="12">CBHHK067</strain>
    </source>
</reference>
<dbReference type="EC" id="3.2.1.-" evidence="9"/>
<keyword evidence="7 9" id="KW-0326">Glycosidase</keyword>
<dbReference type="PANTHER" id="PTHR33753:SF2">
    <property type="entry name" value="GLYCOSIDE HYDROLASE FAMILY 7 PROTEIN"/>
    <property type="match status" value="1"/>
</dbReference>
<name>A0AAD7G746_MYCRO</name>
<feature type="chain" id="PRO_5042043407" description="Glucanase" evidence="11">
    <location>
        <begin position="17"/>
        <end position="464"/>
    </location>
</feature>
<dbReference type="Proteomes" id="UP001221757">
    <property type="component" value="Unassembled WGS sequence"/>
</dbReference>
<comment type="catalytic activity">
    <reaction evidence="1">
        <text>Hydrolysis of (1-&gt;4)-beta-D-glucosidic linkages in cellulose and cellotetraose, releasing cellobiose from the non-reducing ends of the chains.</text>
        <dbReference type="EC" id="3.2.1.91"/>
    </reaction>
</comment>
<sequence length="464" mass="48418">RSGLLALAALLPVALGQLVGTNLAENHPSLTWQKCTGTGGTSCTTQSSSIVIDANWRWVHNGTSGSTNCYTGNTWNTAICSSGTTCAANCALDGADYAGTYGITTSGNALTMKFVTVSQQPNIGSRVYLMAPGSTTTYQTFNFNNQEFVDLILNGRRFDVDVSQLPCGLNGALYFSQMDADGGVAKSAGANKAGAKYGTGYCDAQCPRDLKFINGVANSAGWVASPNDSMPPFLSGTCCPEMDVWEANKISTAYTPHPCSTSTTLGQSTCTGTACSAPNSTQGTCDQAGCDFNSYRMGSTSFFGPGLTVDTNQKITVVTQFVGSPITSIKRFYVQNGKVIPNSNSTVADNLTFLWLAVQLDITEKTAFGDTNTFASKGGLATMSKAASAGMVLVMSIWDDHAANMLWLDAPYPPTKSASSPGVTRGTCSPSSGAPKDVESASANAQVIYSNIKFGPIGSTFNAT</sequence>
<evidence type="ECO:0000256" key="3">
    <source>
        <dbReference type="ARBA" id="ARBA00022729"/>
    </source>
</evidence>
<dbReference type="InterPro" id="IPR037019">
    <property type="entry name" value="Glyco_hydro_7_sf"/>
</dbReference>
<feature type="non-terminal residue" evidence="12">
    <location>
        <position position="1"/>
    </location>
</feature>
<dbReference type="GO" id="GO:0030245">
    <property type="term" value="P:cellulose catabolic process"/>
    <property type="evidence" value="ECO:0007669"/>
    <property type="project" value="UniProtKB-KW"/>
</dbReference>
<keyword evidence="3 11" id="KW-0732">Signal</keyword>
<dbReference type="GO" id="GO:0016162">
    <property type="term" value="F:cellulose 1,4-beta-cellobiosidase activity"/>
    <property type="evidence" value="ECO:0007669"/>
    <property type="project" value="UniProtKB-EC"/>
</dbReference>
<dbReference type="AlphaFoldDB" id="A0AAD7G746"/>
<evidence type="ECO:0000256" key="8">
    <source>
        <dbReference type="ARBA" id="ARBA00023326"/>
    </source>
</evidence>
<organism evidence="12 13">
    <name type="scientific">Mycena rosella</name>
    <name type="common">Pink bonnet</name>
    <name type="synonym">Agaricus rosellus</name>
    <dbReference type="NCBI Taxonomy" id="1033263"/>
    <lineage>
        <taxon>Eukaryota</taxon>
        <taxon>Fungi</taxon>
        <taxon>Dikarya</taxon>
        <taxon>Basidiomycota</taxon>
        <taxon>Agaricomycotina</taxon>
        <taxon>Agaricomycetes</taxon>
        <taxon>Agaricomycetidae</taxon>
        <taxon>Agaricales</taxon>
        <taxon>Marasmiineae</taxon>
        <taxon>Mycenaceae</taxon>
        <taxon>Mycena</taxon>
    </lineage>
</organism>
<evidence type="ECO:0000256" key="6">
    <source>
        <dbReference type="ARBA" id="ARBA00023277"/>
    </source>
</evidence>
<dbReference type="Gene3D" id="2.70.100.10">
    <property type="entry name" value="Glycoside hydrolase, family 7, domain"/>
    <property type="match status" value="1"/>
</dbReference>
<evidence type="ECO:0000313" key="12">
    <source>
        <dbReference type="EMBL" id="KAJ7662357.1"/>
    </source>
</evidence>
<evidence type="ECO:0000256" key="11">
    <source>
        <dbReference type="SAM" id="SignalP"/>
    </source>
</evidence>
<accession>A0AAD7G746</accession>
<evidence type="ECO:0000256" key="5">
    <source>
        <dbReference type="ARBA" id="ARBA00023001"/>
    </source>
</evidence>
<dbReference type="CDD" id="cd07999">
    <property type="entry name" value="GH7_CBH_EG"/>
    <property type="match status" value="1"/>
</dbReference>
<dbReference type="EMBL" id="JARKIE010000242">
    <property type="protein sequence ID" value="KAJ7662357.1"/>
    <property type="molecule type" value="Genomic_DNA"/>
</dbReference>
<keyword evidence="8 9" id="KW-0624">Polysaccharide degradation</keyword>
<feature type="non-terminal residue" evidence="12">
    <location>
        <position position="464"/>
    </location>
</feature>
<dbReference type="Pfam" id="PF00840">
    <property type="entry name" value="Glyco_hydro_7"/>
    <property type="match status" value="1"/>
</dbReference>
<comment type="caution">
    <text evidence="12">The sequence shown here is derived from an EMBL/GenBank/DDBJ whole genome shotgun (WGS) entry which is preliminary data.</text>
</comment>
<protein>
    <recommendedName>
        <fullName evidence="9">Glucanase</fullName>
        <ecNumber evidence="9">3.2.1.-</ecNumber>
    </recommendedName>
</protein>
<dbReference type="PANTHER" id="PTHR33753">
    <property type="entry name" value="1,4-BETA-D-GLUCAN CELLOBIOHYDROLASE B"/>
    <property type="match status" value="1"/>
</dbReference>
<evidence type="ECO:0000256" key="1">
    <source>
        <dbReference type="ARBA" id="ARBA00001641"/>
    </source>
</evidence>
<keyword evidence="5 9" id="KW-0136">Cellulose degradation</keyword>
<evidence type="ECO:0000256" key="7">
    <source>
        <dbReference type="ARBA" id="ARBA00023295"/>
    </source>
</evidence>
<feature type="compositionally biased region" description="Polar residues" evidence="10">
    <location>
        <begin position="417"/>
        <end position="432"/>
    </location>
</feature>
<keyword evidence="6" id="KW-0119">Carbohydrate metabolism</keyword>
<dbReference type="SUPFAM" id="SSF49899">
    <property type="entry name" value="Concanavalin A-like lectins/glucanases"/>
    <property type="match status" value="1"/>
</dbReference>
<evidence type="ECO:0000313" key="13">
    <source>
        <dbReference type="Proteomes" id="UP001221757"/>
    </source>
</evidence>
<feature type="region of interest" description="Disordered" evidence="10">
    <location>
        <begin position="417"/>
        <end position="437"/>
    </location>
</feature>
<dbReference type="InterPro" id="IPR001722">
    <property type="entry name" value="Glyco_hydro_7"/>
</dbReference>
<feature type="signal peptide" evidence="11">
    <location>
        <begin position="1"/>
        <end position="16"/>
    </location>
</feature>
<evidence type="ECO:0000256" key="10">
    <source>
        <dbReference type="SAM" id="MobiDB-lite"/>
    </source>
</evidence>
<gene>
    <name evidence="12" type="ORF">B0H17DRAFT_895240</name>
</gene>
<comment type="similarity">
    <text evidence="2 9">Belongs to the glycosyl hydrolase 7 (cellulase C) family.</text>
</comment>
<evidence type="ECO:0000256" key="4">
    <source>
        <dbReference type="ARBA" id="ARBA00022801"/>
    </source>
</evidence>